<gene>
    <name evidence="1" type="ORF">UFOVP398_51</name>
</gene>
<organism evidence="1">
    <name type="scientific">uncultured Caudovirales phage</name>
    <dbReference type="NCBI Taxonomy" id="2100421"/>
    <lineage>
        <taxon>Viruses</taxon>
        <taxon>Duplodnaviria</taxon>
        <taxon>Heunggongvirae</taxon>
        <taxon>Uroviricota</taxon>
        <taxon>Caudoviricetes</taxon>
        <taxon>Peduoviridae</taxon>
        <taxon>Maltschvirus</taxon>
        <taxon>Maltschvirus maltsch</taxon>
    </lineage>
</organism>
<protein>
    <submittedName>
        <fullName evidence="1">Uncharacterized protein</fullName>
    </submittedName>
</protein>
<proteinExistence type="predicted"/>
<evidence type="ECO:0000313" key="1">
    <source>
        <dbReference type="EMBL" id="CAB4140568.1"/>
    </source>
</evidence>
<reference evidence="1" key="1">
    <citation type="submission" date="2020-04" db="EMBL/GenBank/DDBJ databases">
        <authorList>
            <person name="Chiriac C."/>
            <person name="Salcher M."/>
            <person name="Ghai R."/>
            <person name="Kavagutti S V."/>
        </authorList>
    </citation>
    <scope>NUCLEOTIDE SEQUENCE</scope>
</reference>
<dbReference type="EMBL" id="LR796376">
    <property type="protein sequence ID" value="CAB4140568.1"/>
    <property type="molecule type" value="Genomic_DNA"/>
</dbReference>
<accession>A0A6J5M1E6</accession>
<name>A0A6J5M1E6_9CAUD</name>
<sequence length="67" mass="7304">MEPNIFCTGIVTLASLAALTSWNSPDMLRSIIGRLLARVAYIEAGQQAAAQELERWAAMQGEVKRNA</sequence>